<sequence length="253" mass="27156">MAQDASSAAFPWHLLTVGGRPLLASSPASVRRSLTSSIPRQPKWTFRTPAPASFWTLVWADLDSSPLTIALRSECLLVLGRNLWTYRAQGALCPVPDSPTHGIRACPEALRVWHTCLPLLRALGVSTALTFGPFHIVGAWPTVSLMRPRLVLWRNVVLATLHTARIVAGRDARVAGRIPDFHHCATMDVPSHASTALVSCLTAAWDRPAPSSPGVTRFRSRWLQGSSLLREAGSSLAAFPVVAAASPSPSAAP</sequence>
<keyword evidence="2" id="KW-1185">Reference proteome</keyword>
<organism evidence="1 2">
    <name type="scientific">Tilletia indica</name>
    <dbReference type="NCBI Taxonomy" id="43049"/>
    <lineage>
        <taxon>Eukaryota</taxon>
        <taxon>Fungi</taxon>
        <taxon>Dikarya</taxon>
        <taxon>Basidiomycota</taxon>
        <taxon>Ustilaginomycotina</taxon>
        <taxon>Exobasidiomycetes</taxon>
        <taxon>Tilletiales</taxon>
        <taxon>Tilletiaceae</taxon>
        <taxon>Tilletia</taxon>
    </lineage>
</organism>
<reference evidence="1" key="2">
    <citation type="journal article" date="2019" name="IMA Fungus">
        <title>Genome sequencing and comparison of five Tilletia species to identify candidate genes for the detection of regulated species infecting wheat.</title>
        <authorList>
            <person name="Nguyen H.D.T."/>
            <person name="Sultana T."/>
            <person name="Kesanakurti P."/>
            <person name="Hambleton S."/>
        </authorList>
    </citation>
    <scope>NUCLEOTIDE SEQUENCE</scope>
    <source>
        <strain evidence="1">DAOMC 236416</strain>
    </source>
</reference>
<evidence type="ECO:0000313" key="1">
    <source>
        <dbReference type="EMBL" id="KAE8240599.1"/>
    </source>
</evidence>
<dbReference type="Proteomes" id="UP000077521">
    <property type="component" value="Unassembled WGS sequence"/>
</dbReference>
<dbReference type="AlphaFoldDB" id="A0A177T5D8"/>
<reference evidence="1" key="1">
    <citation type="submission" date="2016-04" db="EMBL/GenBank/DDBJ databases">
        <authorList>
            <person name="Nguyen H.D."/>
            <person name="Samba Siva P."/>
            <person name="Cullis J."/>
            <person name="Levesque C.A."/>
            <person name="Hambleton S."/>
        </authorList>
    </citation>
    <scope>NUCLEOTIDE SEQUENCE</scope>
    <source>
        <strain evidence="1">DAOMC 236416</strain>
    </source>
</reference>
<proteinExistence type="predicted"/>
<evidence type="ECO:0000313" key="2">
    <source>
        <dbReference type="Proteomes" id="UP000077521"/>
    </source>
</evidence>
<protein>
    <submittedName>
        <fullName evidence="1">Uncharacterized protein</fullName>
    </submittedName>
</protein>
<name>A0A177T5D8_9BASI</name>
<comment type="caution">
    <text evidence="1">The sequence shown here is derived from an EMBL/GenBank/DDBJ whole genome shotgun (WGS) entry which is preliminary data.</text>
</comment>
<dbReference type="EMBL" id="LWDF02001040">
    <property type="protein sequence ID" value="KAE8240599.1"/>
    <property type="molecule type" value="Genomic_DNA"/>
</dbReference>
<accession>A0A177T5D8</accession>
<gene>
    <name evidence="1" type="ORF">A4X13_0g7704</name>
</gene>